<reference evidence="2 3" key="1">
    <citation type="submission" date="2016-07" db="EMBL/GenBank/DDBJ databases">
        <title>Pervasive Adenine N6-methylation of Active Genes in Fungi.</title>
        <authorList>
            <consortium name="DOE Joint Genome Institute"/>
            <person name="Mondo S.J."/>
            <person name="Dannebaum R.O."/>
            <person name="Kuo R.C."/>
            <person name="Labutti K."/>
            <person name="Haridas S."/>
            <person name="Kuo A."/>
            <person name="Salamov A."/>
            <person name="Ahrendt S.R."/>
            <person name="Lipzen A."/>
            <person name="Sullivan W."/>
            <person name="Andreopoulos W.B."/>
            <person name="Clum A."/>
            <person name="Lindquist E."/>
            <person name="Daum C."/>
            <person name="Ramamoorthy G.K."/>
            <person name="Gryganskyi A."/>
            <person name="Culley D."/>
            <person name="Magnuson J.K."/>
            <person name="James T.Y."/>
            <person name="O'Malley M.A."/>
            <person name="Stajich J.E."/>
            <person name="Spatafora J.W."/>
            <person name="Visel A."/>
            <person name="Grigoriev I.V."/>
        </authorList>
    </citation>
    <scope>NUCLEOTIDE SEQUENCE [LARGE SCALE GENOMIC DNA]</scope>
    <source>
        <strain evidence="2 3">CBS 115471</strain>
    </source>
</reference>
<accession>A0A1Y1ZI79</accession>
<keyword evidence="3" id="KW-1185">Reference proteome</keyword>
<protein>
    <submittedName>
        <fullName evidence="2">Uncharacterized protein</fullName>
    </submittedName>
</protein>
<dbReference type="AlphaFoldDB" id="A0A1Y1ZI79"/>
<dbReference type="EMBL" id="MCFA01000085">
    <property type="protein sequence ID" value="ORY09535.1"/>
    <property type="molecule type" value="Genomic_DNA"/>
</dbReference>
<evidence type="ECO:0000256" key="1">
    <source>
        <dbReference type="SAM" id="MobiDB-lite"/>
    </source>
</evidence>
<name>A0A1Y1ZI79_9PLEO</name>
<evidence type="ECO:0000313" key="3">
    <source>
        <dbReference type="Proteomes" id="UP000193144"/>
    </source>
</evidence>
<sequence>MCCKTNQTPRGFLQCDINLRAACVEWRKCRTCHAALSRPFCETILISKVHLRDGGVVDMILGQQPRSSARDETPPGFEARTAVHKRSPSEAPHGVAWRAVISPSFRRPTCTPYLLLPVPFRRNETSRGCLASWPS</sequence>
<proteinExistence type="predicted"/>
<evidence type="ECO:0000313" key="2">
    <source>
        <dbReference type="EMBL" id="ORY09535.1"/>
    </source>
</evidence>
<organism evidence="2 3">
    <name type="scientific">Clohesyomyces aquaticus</name>
    <dbReference type="NCBI Taxonomy" id="1231657"/>
    <lineage>
        <taxon>Eukaryota</taxon>
        <taxon>Fungi</taxon>
        <taxon>Dikarya</taxon>
        <taxon>Ascomycota</taxon>
        <taxon>Pezizomycotina</taxon>
        <taxon>Dothideomycetes</taxon>
        <taxon>Pleosporomycetidae</taxon>
        <taxon>Pleosporales</taxon>
        <taxon>Lindgomycetaceae</taxon>
        <taxon>Clohesyomyces</taxon>
    </lineage>
</organism>
<dbReference type="Proteomes" id="UP000193144">
    <property type="component" value="Unassembled WGS sequence"/>
</dbReference>
<comment type="caution">
    <text evidence="2">The sequence shown here is derived from an EMBL/GenBank/DDBJ whole genome shotgun (WGS) entry which is preliminary data.</text>
</comment>
<feature type="region of interest" description="Disordered" evidence="1">
    <location>
        <begin position="62"/>
        <end position="92"/>
    </location>
</feature>
<gene>
    <name evidence="2" type="ORF">BCR34DRAFT_370740</name>
</gene>